<feature type="chain" id="PRO_5046543396" evidence="8">
    <location>
        <begin position="23"/>
        <end position="336"/>
    </location>
</feature>
<sequence length="336" mass="36261">MNNAISLTTTLAGALLTGTLFAQAPGATTPSFICNYTGGNTPTAPCTYKGQATSSHATRVIDRILKPIGLMQNFKVMECPETRNCFAAVMNGQRFIIYDGAFMQQLEDATETDWSATSIMAHEIGHHLQGHTLASGGSSHQKELEADRFSGFVLHQLGATLDESLIAIKTIGSMSASASHPGRMARLDAIRKGWTEADGIYPRTKSVTPSRPASPAIASNKPYVAAPRVDRPVPASSGTVVPAMITQYYTNGRLKYQGGVLMNLRTGQGTYYYPNGDRYVGQFAYDQPHGKGTYHFADGDTFVGTFRNGKRSGPGTLFNLEGDVEEEGNYVNDVLR</sequence>
<evidence type="ECO:0000256" key="8">
    <source>
        <dbReference type="SAM" id="SignalP"/>
    </source>
</evidence>
<keyword evidence="8" id="KW-0732">Signal</keyword>
<dbReference type="EMBL" id="JAFMYW010000002">
    <property type="protein sequence ID" value="MBO0948170.1"/>
    <property type="molecule type" value="Genomic_DNA"/>
</dbReference>
<dbReference type="InterPro" id="IPR001915">
    <property type="entry name" value="Peptidase_M48"/>
</dbReference>
<evidence type="ECO:0000256" key="1">
    <source>
        <dbReference type="ARBA" id="ARBA00022670"/>
    </source>
</evidence>
<gene>
    <name evidence="10" type="ORF">J2I46_06220</name>
</gene>
<dbReference type="Gene3D" id="2.20.110.10">
    <property type="entry name" value="Histone H3 K4-specific methyltransferase SET7/9 N-terminal domain"/>
    <property type="match status" value="2"/>
</dbReference>
<feature type="domain" description="Peptidase M48" evidence="9">
    <location>
        <begin position="63"/>
        <end position="134"/>
    </location>
</feature>
<comment type="similarity">
    <text evidence="7">Belongs to the peptidase M48 family.</text>
</comment>
<organism evidence="10 11">
    <name type="scientific">Fibrella forsythiae</name>
    <dbReference type="NCBI Taxonomy" id="2817061"/>
    <lineage>
        <taxon>Bacteria</taxon>
        <taxon>Pseudomonadati</taxon>
        <taxon>Bacteroidota</taxon>
        <taxon>Cytophagia</taxon>
        <taxon>Cytophagales</taxon>
        <taxon>Spirosomataceae</taxon>
        <taxon>Fibrella</taxon>
    </lineage>
</organism>
<keyword evidence="5 7" id="KW-0862">Zinc</keyword>
<evidence type="ECO:0000256" key="5">
    <source>
        <dbReference type="ARBA" id="ARBA00022833"/>
    </source>
</evidence>
<evidence type="ECO:0000256" key="4">
    <source>
        <dbReference type="ARBA" id="ARBA00022801"/>
    </source>
</evidence>
<dbReference type="PANTHER" id="PTHR43215">
    <property type="entry name" value="RADIAL SPOKE HEAD 1 HOMOLOG"/>
    <property type="match status" value="1"/>
</dbReference>
<keyword evidence="6 7" id="KW-0482">Metalloprotease</keyword>
<evidence type="ECO:0000256" key="3">
    <source>
        <dbReference type="ARBA" id="ARBA00022737"/>
    </source>
</evidence>
<evidence type="ECO:0000259" key="9">
    <source>
        <dbReference type="Pfam" id="PF01435"/>
    </source>
</evidence>
<dbReference type="SMART" id="SM00698">
    <property type="entry name" value="MORN"/>
    <property type="match status" value="3"/>
</dbReference>
<dbReference type="InterPro" id="IPR003409">
    <property type="entry name" value="MORN"/>
</dbReference>
<accession>A0ABS3JDU2</accession>
<proteinExistence type="inferred from homology"/>
<dbReference type="SUPFAM" id="SSF82185">
    <property type="entry name" value="Histone H3 K4-specific methyltransferase SET7/9 N-terminal domain"/>
    <property type="match status" value="1"/>
</dbReference>
<dbReference type="GO" id="GO:0008237">
    <property type="term" value="F:metallopeptidase activity"/>
    <property type="evidence" value="ECO:0007669"/>
    <property type="project" value="UniProtKB-KW"/>
</dbReference>
<dbReference type="RefSeq" id="WP_207328137.1">
    <property type="nucleotide sequence ID" value="NZ_JAFMYW010000002.1"/>
</dbReference>
<dbReference type="Proteomes" id="UP000664628">
    <property type="component" value="Unassembled WGS sequence"/>
</dbReference>
<evidence type="ECO:0000256" key="6">
    <source>
        <dbReference type="ARBA" id="ARBA00023049"/>
    </source>
</evidence>
<comment type="caution">
    <text evidence="10">The sequence shown here is derived from an EMBL/GenBank/DDBJ whole genome shotgun (WGS) entry which is preliminary data.</text>
</comment>
<evidence type="ECO:0000256" key="2">
    <source>
        <dbReference type="ARBA" id="ARBA00022723"/>
    </source>
</evidence>
<evidence type="ECO:0000313" key="10">
    <source>
        <dbReference type="EMBL" id="MBO0948170.1"/>
    </source>
</evidence>
<dbReference type="Pfam" id="PF01435">
    <property type="entry name" value="Peptidase_M48"/>
    <property type="match status" value="1"/>
</dbReference>
<feature type="signal peptide" evidence="8">
    <location>
        <begin position="1"/>
        <end position="22"/>
    </location>
</feature>
<dbReference type="PANTHER" id="PTHR43215:SF14">
    <property type="entry name" value="RADIAL SPOKE HEAD 1 HOMOLOG"/>
    <property type="match status" value="1"/>
</dbReference>
<keyword evidence="3" id="KW-0677">Repeat</keyword>
<evidence type="ECO:0000313" key="11">
    <source>
        <dbReference type="Proteomes" id="UP000664628"/>
    </source>
</evidence>
<keyword evidence="2" id="KW-0479">Metal-binding</keyword>
<protein>
    <submittedName>
        <fullName evidence="10">M48 family metalloprotease</fullName>
    </submittedName>
</protein>
<reference evidence="10 11" key="1">
    <citation type="submission" date="2021-03" db="EMBL/GenBank/DDBJ databases">
        <title>Fibrella sp. HMF5405 genome sequencing and assembly.</title>
        <authorList>
            <person name="Kang H."/>
            <person name="Kim H."/>
            <person name="Bae S."/>
            <person name="Joh K."/>
        </authorList>
    </citation>
    <scope>NUCLEOTIDE SEQUENCE [LARGE SCALE GENOMIC DNA]</scope>
    <source>
        <strain evidence="10 11">HMF5405</strain>
    </source>
</reference>
<evidence type="ECO:0000256" key="7">
    <source>
        <dbReference type="RuleBase" id="RU003983"/>
    </source>
</evidence>
<dbReference type="Pfam" id="PF02493">
    <property type="entry name" value="MORN"/>
    <property type="match status" value="3"/>
</dbReference>
<name>A0ABS3JDU2_9BACT</name>
<keyword evidence="1 7" id="KW-0645">Protease</keyword>
<comment type="cofactor">
    <cofactor evidence="7">
        <name>Zn(2+)</name>
        <dbReference type="ChEBI" id="CHEBI:29105"/>
    </cofactor>
    <text evidence="7">Binds 1 zinc ion per subunit.</text>
</comment>
<keyword evidence="4 7" id="KW-0378">Hydrolase</keyword>
<keyword evidence="11" id="KW-1185">Reference proteome</keyword>